<evidence type="ECO:0000256" key="6">
    <source>
        <dbReference type="ARBA" id="ARBA00022918"/>
    </source>
</evidence>
<dbReference type="GO" id="GO:0004519">
    <property type="term" value="F:endonuclease activity"/>
    <property type="evidence" value="ECO:0007669"/>
    <property type="project" value="UniProtKB-KW"/>
</dbReference>
<dbReference type="PANTHER" id="PTHR34072:SF52">
    <property type="entry name" value="RIBONUCLEASE H"/>
    <property type="match status" value="1"/>
</dbReference>
<dbReference type="GO" id="GO:0003964">
    <property type="term" value="F:RNA-directed DNA polymerase activity"/>
    <property type="evidence" value="ECO:0007669"/>
    <property type="project" value="UniProtKB-KW"/>
</dbReference>
<keyword evidence="2" id="KW-0548">Nucleotidyltransferase</keyword>
<dbReference type="SUPFAM" id="SSF56672">
    <property type="entry name" value="DNA/RNA polymerases"/>
    <property type="match status" value="1"/>
</dbReference>
<dbReference type="Pfam" id="PF17917">
    <property type="entry name" value="RT_RNaseH"/>
    <property type="match status" value="1"/>
</dbReference>
<dbReference type="GO" id="GO:0016787">
    <property type="term" value="F:hydrolase activity"/>
    <property type="evidence" value="ECO:0007669"/>
    <property type="project" value="UniProtKB-KW"/>
</dbReference>
<proteinExistence type="predicted"/>
<dbReference type="PANTHER" id="PTHR34072">
    <property type="entry name" value="ENZYMATIC POLYPROTEIN-RELATED"/>
    <property type="match status" value="1"/>
</dbReference>
<evidence type="ECO:0000256" key="1">
    <source>
        <dbReference type="ARBA" id="ARBA00022679"/>
    </source>
</evidence>
<protein>
    <recommendedName>
        <fullName evidence="7">Reverse transcriptase RNase H-like domain-containing protein</fullName>
    </recommendedName>
</protein>
<evidence type="ECO:0000256" key="5">
    <source>
        <dbReference type="ARBA" id="ARBA00022801"/>
    </source>
</evidence>
<accession>A0A9Q3KY44</accession>
<organism evidence="8 9">
    <name type="scientific">Austropuccinia psidii MF-1</name>
    <dbReference type="NCBI Taxonomy" id="1389203"/>
    <lineage>
        <taxon>Eukaryota</taxon>
        <taxon>Fungi</taxon>
        <taxon>Dikarya</taxon>
        <taxon>Basidiomycota</taxon>
        <taxon>Pucciniomycotina</taxon>
        <taxon>Pucciniomycetes</taxon>
        <taxon>Pucciniales</taxon>
        <taxon>Sphaerophragmiaceae</taxon>
        <taxon>Austropuccinia</taxon>
    </lineage>
</organism>
<dbReference type="InterPro" id="IPR041373">
    <property type="entry name" value="RT_RNaseH"/>
</dbReference>
<evidence type="ECO:0000256" key="3">
    <source>
        <dbReference type="ARBA" id="ARBA00022722"/>
    </source>
</evidence>
<name>A0A9Q3KY44_9BASI</name>
<dbReference type="EMBL" id="AVOT02135287">
    <property type="protein sequence ID" value="MBW0589703.1"/>
    <property type="molecule type" value="Genomic_DNA"/>
</dbReference>
<keyword evidence="4" id="KW-0255">Endonuclease</keyword>
<reference evidence="8" key="1">
    <citation type="submission" date="2021-03" db="EMBL/GenBank/DDBJ databases">
        <title>Draft genome sequence of rust myrtle Austropuccinia psidii MF-1, a brazilian biotype.</title>
        <authorList>
            <person name="Quecine M.C."/>
            <person name="Pachon D.M.R."/>
            <person name="Bonatelli M.L."/>
            <person name="Correr F.H."/>
            <person name="Franceschini L.M."/>
            <person name="Leite T.F."/>
            <person name="Margarido G.R.A."/>
            <person name="Almeida C.A."/>
            <person name="Ferrarezi J.A."/>
            <person name="Labate C.A."/>
        </authorList>
    </citation>
    <scope>NUCLEOTIDE SEQUENCE</scope>
    <source>
        <strain evidence="8">MF-1</strain>
    </source>
</reference>
<keyword evidence="6" id="KW-0695">RNA-directed DNA polymerase</keyword>
<keyword evidence="3" id="KW-0540">Nuclease</keyword>
<comment type="caution">
    <text evidence="8">The sequence shown here is derived from an EMBL/GenBank/DDBJ whole genome shotgun (WGS) entry which is preliminary data.</text>
</comment>
<keyword evidence="9" id="KW-1185">Reference proteome</keyword>
<feature type="domain" description="Reverse transcriptase RNase H-like" evidence="7">
    <location>
        <begin position="7"/>
        <end position="112"/>
    </location>
</feature>
<gene>
    <name evidence="8" type="ORF">O181_129418</name>
</gene>
<evidence type="ECO:0000256" key="4">
    <source>
        <dbReference type="ARBA" id="ARBA00022759"/>
    </source>
</evidence>
<sequence length="217" mass="25327">MPYWKLPFKGYIDACGEGLSNALHQTQIIKYKPVEGPICFISRQINSIEAEARYGASQMECLCLVWDLEKLHHYLDGTMFDVITDCNAVKSLLNMNTQNRHLLRWQIYIEEYRGNMTIVHKFRNIHKDSDGLSIWNLANTPENPSLLPQEEHHIEGICVTNIGTEFFNKVKESFKIDKNVHIICQILMKDFKDPSLSSKLDEVWKREYDEGRLHLLD</sequence>
<evidence type="ECO:0000313" key="9">
    <source>
        <dbReference type="Proteomes" id="UP000765509"/>
    </source>
</evidence>
<evidence type="ECO:0000256" key="2">
    <source>
        <dbReference type="ARBA" id="ARBA00022695"/>
    </source>
</evidence>
<dbReference type="InterPro" id="IPR043502">
    <property type="entry name" value="DNA/RNA_pol_sf"/>
</dbReference>
<evidence type="ECO:0000313" key="8">
    <source>
        <dbReference type="EMBL" id="MBW0589703.1"/>
    </source>
</evidence>
<dbReference type="Proteomes" id="UP000765509">
    <property type="component" value="Unassembled WGS sequence"/>
</dbReference>
<keyword evidence="1" id="KW-0808">Transferase</keyword>
<evidence type="ECO:0000259" key="7">
    <source>
        <dbReference type="Pfam" id="PF17917"/>
    </source>
</evidence>
<dbReference type="AlphaFoldDB" id="A0A9Q3KY44"/>
<keyword evidence="5" id="KW-0378">Hydrolase</keyword>